<gene>
    <name evidence="3" type="ORF">MMF94_28205</name>
</gene>
<evidence type="ECO:0000259" key="2">
    <source>
        <dbReference type="Pfam" id="PF13649"/>
    </source>
</evidence>
<keyword evidence="4" id="KW-1185">Reference proteome</keyword>
<name>A0ABS9TM43_9PSEU</name>
<dbReference type="PANTHER" id="PTHR43861">
    <property type="entry name" value="TRANS-ACONITATE 2-METHYLTRANSFERASE-RELATED"/>
    <property type="match status" value="1"/>
</dbReference>
<dbReference type="InterPro" id="IPR041698">
    <property type="entry name" value="Methyltransf_25"/>
</dbReference>
<dbReference type="Gene3D" id="3.40.50.150">
    <property type="entry name" value="Vaccinia Virus protein VP39"/>
    <property type="match status" value="1"/>
</dbReference>
<comment type="caution">
    <text evidence="3">The sequence shown here is derived from an EMBL/GenBank/DDBJ whole genome shotgun (WGS) entry which is preliminary data.</text>
</comment>
<accession>A0ABS9TM43</accession>
<dbReference type="InterPro" id="IPR029063">
    <property type="entry name" value="SAM-dependent_MTases_sf"/>
</dbReference>
<feature type="domain" description="Methyltransferase" evidence="2">
    <location>
        <begin position="42"/>
        <end position="135"/>
    </location>
</feature>
<dbReference type="CDD" id="cd02440">
    <property type="entry name" value="AdoMet_MTases"/>
    <property type="match status" value="1"/>
</dbReference>
<dbReference type="SUPFAM" id="SSF53335">
    <property type="entry name" value="S-adenosyl-L-methionine-dependent methyltransferases"/>
    <property type="match status" value="1"/>
</dbReference>
<dbReference type="Pfam" id="PF13649">
    <property type="entry name" value="Methyltransf_25"/>
    <property type="match status" value="1"/>
</dbReference>
<evidence type="ECO:0000313" key="4">
    <source>
        <dbReference type="Proteomes" id="UP001299970"/>
    </source>
</evidence>
<evidence type="ECO:0000256" key="1">
    <source>
        <dbReference type="ARBA" id="ARBA00022679"/>
    </source>
</evidence>
<protein>
    <submittedName>
        <fullName evidence="3">Class I SAM-dependent methyltransferase</fullName>
    </submittedName>
</protein>
<organism evidence="3 4">
    <name type="scientific">Pseudonocardia alaniniphila</name>
    <dbReference type="NCBI Taxonomy" id="75291"/>
    <lineage>
        <taxon>Bacteria</taxon>
        <taxon>Bacillati</taxon>
        <taxon>Actinomycetota</taxon>
        <taxon>Actinomycetes</taxon>
        <taxon>Pseudonocardiales</taxon>
        <taxon>Pseudonocardiaceae</taxon>
        <taxon>Pseudonocardia</taxon>
    </lineage>
</organism>
<dbReference type="Proteomes" id="UP001299970">
    <property type="component" value="Unassembled WGS sequence"/>
</dbReference>
<keyword evidence="1" id="KW-0808">Transferase</keyword>
<dbReference type="RefSeq" id="WP_241040243.1">
    <property type="nucleotide sequence ID" value="NZ_BAAAJF010000015.1"/>
</dbReference>
<dbReference type="GO" id="GO:0032259">
    <property type="term" value="P:methylation"/>
    <property type="evidence" value="ECO:0007669"/>
    <property type="project" value="UniProtKB-KW"/>
</dbReference>
<reference evidence="3 4" key="1">
    <citation type="submission" date="2022-03" db="EMBL/GenBank/DDBJ databases">
        <title>Pseudonocardia alaer sp. nov., a novel actinomycete isolated from reed forest soil.</title>
        <authorList>
            <person name="Wang L."/>
        </authorList>
    </citation>
    <scope>NUCLEOTIDE SEQUENCE [LARGE SCALE GENOMIC DNA]</scope>
    <source>
        <strain evidence="3 4">Y-16303</strain>
    </source>
</reference>
<dbReference type="GO" id="GO:0008168">
    <property type="term" value="F:methyltransferase activity"/>
    <property type="evidence" value="ECO:0007669"/>
    <property type="project" value="UniProtKB-KW"/>
</dbReference>
<evidence type="ECO:0000313" key="3">
    <source>
        <dbReference type="EMBL" id="MCH6169602.1"/>
    </source>
</evidence>
<keyword evidence="3" id="KW-0489">Methyltransferase</keyword>
<proteinExistence type="predicted"/>
<dbReference type="EMBL" id="JAKXMK010000027">
    <property type="protein sequence ID" value="MCH6169602.1"/>
    <property type="molecule type" value="Genomic_DNA"/>
</dbReference>
<dbReference type="PANTHER" id="PTHR43861:SF3">
    <property type="entry name" value="PUTATIVE (AFU_ORTHOLOGUE AFUA_2G14390)-RELATED"/>
    <property type="match status" value="1"/>
</dbReference>
<sequence>MDERFTAPFWDERYSSATRIWSGRPNPQLVAEVGGLSPGTALDAGCGEGADTTWLAQQGWRVTAVDVSAVALARAAAHTDPEIADRITWQQVDLLSDWAPEQLAHDLVNSQFMHFPRAVRDKVFAGLAAAVAPGGSLLVVGHHPSDLETTARRPQDPDLMFTAEELAAALDPGQWDVLVAEARPRLADDPDGREITIHDAVLRARRHP</sequence>